<protein>
    <recommendedName>
        <fullName evidence="3">Late embryogenesis abundant protein LEA-2 subgroup domain-containing protein</fullName>
    </recommendedName>
</protein>
<dbReference type="EMBL" id="PFFQ01000004">
    <property type="protein sequence ID" value="PIW19384.1"/>
    <property type="molecule type" value="Genomic_DNA"/>
</dbReference>
<proteinExistence type="predicted"/>
<sequence>MKLKEKLAGLLLASVVAGCGLYTNIPAQVKISPGTNGGLRASVTYTVDQSRISAEVKNPTLVLEGEPGSIGVTYDTINIEYLPQSLTLNPRVVRITGSVRVGSSHQFDKDGKPIPAKGEVELPIISSHVVELGNPLSQGRINSQISAKVTLEGTDDAGWPASLDVYVPINFLSSALAR</sequence>
<comment type="caution">
    <text evidence="1">The sequence shown here is derived from an EMBL/GenBank/DDBJ whole genome shotgun (WGS) entry which is preliminary data.</text>
</comment>
<dbReference type="AlphaFoldDB" id="A0A2M7GB29"/>
<evidence type="ECO:0000313" key="2">
    <source>
        <dbReference type="Proteomes" id="UP000231019"/>
    </source>
</evidence>
<evidence type="ECO:0008006" key="3">
    <source>
        <dbReference type="Google" id="ProtNLM"/>
    </source>
</evidence>
<dbReference type="Proteomes" id="UP000231019">
    <property type="component" value="Unassembled WGS sequence"/>
</dbReference>
<reference evidence="1 2" key="1">
    <citation type="submission" date="2017-09" db="EMBL/GenBank/DDBJ databases">
        <title>Depth-based differentiation of microbial function through sediment-hosted aquifers and enrichment of novel symbionts in the deep terrestrial subsurface.</title>
        <authorList>
            <person name="Probst A.J."/>
            <person name="Ladd B."/>
            <person name="Jarett J.K."/>
            <person name="Geller-Mcgrath D.E."/>
            <person name="Sieber C.M."/>
            <person name="Emerson J.B."/>
            <person name="Anantharaman K."/>
            <person name="Thomas B.C."/>
            <person name="Malmstrom R."/>
            <person name="Stieglmeier M."/>
            <person name="Klingl A."/>
            <person name="Woyke T."/>
            <person name="Ryan C.M."/>
            <person name="Banfield J.F."/>
        </authorList>
    </citation>
    <scope>NUCLEOTIDE SEQUENCE [LARGE SCALE GENOMIC DNA]</scope>
    <source>
        <strain evidence="1">CG17_big_fil_post_rev_8_21_14_2_50_48_46</strain>
    </source>
</reference>
<organism evidence="1 2">
    <name type="scientific">bacterium (Candidatus Blackallbacteria) CG17_big_fil_post_rev_8_21_14_2_50_48_46</name>
    <dbReference type="NCBI Taxonomy" id="2014261"/>
    <lineage>
        <taxon>Bacteria</taxon>
        <taxon>Candidatus Blackallbacteria</taxon>
    </lineage>
</organism>
<dbReference type="PROSITE" id="PS51257">
    <property type="entry name" value="PROKAR_LIPOPROTEIN"/>
    <property type="match status" value="1"/>
</dbReference>
<gene>
    <name evidence="1" type="ORF">COW36_00670</name>
</gene>
<accession>A0A2M7GB29</accession>
<name>A0A2M7GB29_9BACT</name>
<evidence type="ECO:0000313" key="1">
    <source>
        <dbReference type="EMBL" id="PIW19384.1"/>
    </source>
</evidence>